<dbReference type="Proteomes" id="UP000823934">
    <property type="component" value="Unassembled WGS sequence"/>
</dbReference>
<dbReference type="EMBL" id="DXHP01000204">
    <property type="protein sequence ID" value="HIW07541.1"/>
    <property type="molecule type" value="Genomic_DNA"/>
</dbReference>
<comment type="caution">
    <text evidence="1">The sequence shown here is derived from an EMBL/GenBank/DDBJ whole genome shotgun (WGS) entry which is preliminary data.</text>
</comment>
<evidence type="ECO:0000313" key="1">
    <source>
        <dbReference type="EMBL" id="HIW07541.1"/>
    </source>
</evidence>
<organism evidence="1 2">
    <name type="scientific">Candidatus Ignatzschineria merdigallinarum</name>
    <dbReference type="NCBI Taxonomy" id="2838621"/>
    <lineage>
        <taxon>Bacteria</taxon>
        <taxon>Pseudomonadati</taxon>
        <taxon>Pseudomonadota</taxon>
        <taxon>Gammaproteobacteria</taxon>
        <taxon>Cardiobacteriales</taxon>
        <taxon>Ignatzschineriaceae</taxon>
        <taxon>Ignatzschineria</taxon>
    </lineage>
</organism>
<accession>A0A9D1Q8S8</accession>
<proteinExistence type="predicted"/>
<evidence type="ECO:0000313" key="2">
    <source>
        <dbReference type="Proteomes" id="UP000823934"/>
    </source>
</evidence>
<reference evidence="1" key="2">
    <citation type="submission" date="2021-04" db="EMBL/GenBank/DDBJ databases">
        <authorList>
            <person name="Gilroy R."/>
        </authorList>
    </citation>
    <scope>NUCLEOTIDE SEQUENCE</scope>
    <source>
        <strain evidence="1">CHK160-9182</strain>
    </source>
</reference>
<dbReference type="AlphaFoldDB" id="A0A9D1Q8S8"/>
<name>A0A9D1Q8S8_9GAMM</name>
<reference evidence="1" key="1">
    <citation type="journal article" date="2021" name="PeerJ">
        <title>Extensive microbial diversity within the chicken gut microbiome revealed by metagenomics and culture.</title>
        <authorList>
            <person name="Gilroy R."/>
            <person name="Ravi A."/>
            <person name="Getino M."/>
            <person name="Pursley I."/>
            <person name="Horton D.L."/>
            <person name="Alikhan N.F."/>
            <person name="Baker D."/>
            <person name="Gharbi K."/>
            <person name="Hall N."/>
            <person name="Watson M."/>
            <person name="Adriaenssens E.M."/>
            <person name="Foster-Nyarko E."/>
            <person name="Jarju S."/>
            <person name="Secka A."/>
            <person name="Antonio M."/>
            <person name="Oren A."/>
            <person name="Chaudhuri R.R."/>
            <person name="La Ragione R."/>
            <person name="Hildebrand F."/>
            <person name="Pallen M.J."/>
        </authorList>
    </citation>
    <scope>NUCLEOTIDE SEQUENCE</scope>
    <source>
        <strain evidence="1">CHK160-9182</strain>
    </source>
</reference>
<gene>
    <name evidence="1" type="ORF">H9889_09500</name>
</gene>
<sequence length="134" mass="15148">MIQRFFIDQSTIFPTDGVFEVFMAMDYQTAKAVIQKRVAQSRENIGIFDLYSMILADDLQAVINMIDELEQGTSNERLTWEYAYLLGQAIGNLDTAESILHYFGKTMGENAETLAEAFTAIDNKLVNLHPEINA</sequence>
<protein>
    <submittedName>
        <fullName evidence="1">Uncharacterized protein</fullName>
    </submittedName>
</protein>